<dbReference type="InterPro" id="IPR014710">
    <property type="entry name" value="RmlC-like_jellyroll"/>
</dbReference>
<protein>
    <submittedName>
        <fullName evidence="1">Crp/Fnr family transcriptional regulator</fullName>
    </submittedName>
</protein>
<gene>
    <name evidence="1" type="ORF">EZ444_06065</name>
</gene>
<dbReference type="Gene3D" id="2.60.120.10">
    <property type="entry name" value="Jelly Rolls"/>
    <property type="match status" value="1"/>
</dbReference>
<accession>A0A4R0NEG5</accession>
<sequence length="222" mass="25606">MANSKKKNRDPIPCIIHPMAYRRLFIYLNSILVMKDQNYFQSGLTRLLKGLYFKYGNAFYAENTDANVAAFVSRGLGFAHYMHPVRGKVVIDVFGPGEIALNPDSFFNGTPADTGLEFIKQTNILYVTAKDMEDLFEGFDEAKILTIKTLAAMFKHIRAKDELHRLLGKEKVKRFFDLYPMLLKPARQAPMQYKDIASYLNVDQYHFSTLMKELYPHLQSQD</sequence>
<proteinExistence type="predicted"/>
<comment type="caution">
    <text evidence="1">The sequence shown here is derived from an EMBL/GenBank/DDBJ whole genome shotgun (WGS) entry which is preliminary data.</text>
</comment>
<name>A0A4R0NEG5_9SPHI</name>
<keyword evidence="2" id="KW-1185">Reference proteome</keyword>
<dbReference type="InterPro" id="IPR018490">
    <property type="entry name" value="cNMP-bd_dom_sf"/>
</dbReference>
<dbReference type="Proteomes" id="UP000291117">
    <property type="component" value="Unassembled WGS sequence"/>
</dbReference>
<dbReference type="SUPFAM" id="SSF51206">
    <property type="entry name" value="cAMP-binding domain-like"/>
    <property type="match status" value="1"/>
</dbReference>
<dbReference type="EMBL" id="SJSM01000002">
    <property type="protein sequence ID" value="TCC98839.1"/>
    <property type="molecule type" value="Genomic_DNA"/>
</dbReference>
<dbReference type="OrthoDB" id="754844at2"/>
<evidence type="ECO:0000313" key="2">
    <source>
        <dbReference type="Proteomes" id="UP000291117"/>
    </source>
</evidence>
<organism evidence="1 2">
    <name type="scientific">Pedobacter hiemivivus</name>
    <dbReference type="NCBI Taxonomy" id="2530454"/>
    <lineage>
        <taxon>Bacteria</taxon>
        <taxon>Pseudomonadati</taxon>
        <taxon>Bacteroidota</taxon>
        <taxon>Sphingobacteriia</taxon>
        <taxon>Sphingobacteriales</taxon>
        <taxon>Sphingobacteriaceae</taxon>
        <taxon>Pedobacter</taxon>
    </lineage>
</organism>
<dbReference type="RefSeq" id="WP_131607819.1">
    <property type="nucleotide sequence ID" value="NZ_SJSM01000002.1"/>
</dbReference>
<reference evidence="1 2" key="1">
    <citation type="submission" date="2019-02" db="EMBL/GenBank/DDBJ databases">
        <title>Pedobacter sp. RP-3-8 sp. nov., isolated from Arctic soil.</title>
        <authorList>
            <person name="Dahal R.H."/>
        </authorList>
    </citation>
    <scope>NUCLEOTIDE SEQUENCE [LARGE SCALE GENOMIC DNA]</scope>
    <source>
        <strain evidence="1 2">RP-3-8</strain>
    </source>
</reference>
<dbReference type="AlphaFoldDB" id="A0A4R0NEG5"/>
<evidence type="ECO:0000313" key="1">
    <source>
        <dbReference type="EMBL" id="TCC98839.1"/>
    </source>
</evidence>